<keyword evidence="3" id="KW-1185">Reference proteome</keyword>
<proteinExistence type="predicted"/>
<feature type="region of interest" description="Disordered" evidence="1">
    <location>
        <begin position="129"/>
        <end position="153"/>
    </location>
</feature>
<dbReference type="InterPro" id="IPR001387">
    <property type="entry name" value="Cro/C1-type_HTH"/>
</dbReference>
<evidence type="ECO:0000313" key="3">
    <source>
        <dbReference type="Proteomes" id="UP000321234"/>
    </source>
</evidence>
<dbReference type="EMBL" id="VKAC01000005">
    <property type="protein sequence ID" value="TXR56301.1"/>
    <property type="molecule type" value="Genomic_DNA"/>
</dbReference>
<sequence length="474" mass="52149">MARSLSAMGMRREDLAKALTDPEDPTRHVGLSTLRTWMKGTTEPPRERVSQIARLLEIDEALLYADLGWLDVHQVTAARDGVGTAARALELLHSPTGELQAGARAVVERAFELGHDVFCWTRTWTPSPRQLDDEDGHDGHDDDGGQPPAPVPLRQYIGITADRAAPRTGWMRPTRPAPGERRHRFEYQQDVTEAYETAMRLAPALVEDRPLELALCQARYPAQLWFWVPLLLRSRPPGHPDLPSLTHLRHQHDVVVVVGARGSGPEAVGAWLARDAGFGFFSTSLEAQRVYGRSFPPTERQRFLHARQARWVGAAALRPSRWHGYVVAHAPAQSAHDLVHDVHVEPPGSRVLLVHLRAGAELGEFVRDHFPHDADTQVERPGAGGRTKWALNRDSTAGGVAEVLQATTAGGAAPGGAASVRVVEVQVDLSVLAGLVRTRLARRATPSDDLLALNEHTYRQLRRELAAEPERAAP</sequence>
<gene>
    <name evidence="2" type="ORF">FMM08_09275</name>
</gene>
<dbReference type="CDD" id="cd00093">
    <property type="entry name" value="HTH_XRE"/>
    <property type="match status" value="1"/>
</dbReference>
<dbReference type="AlphaFoldDB" id="A0A5C8ZGN1"/>
<protein>
    <submittedName>
        <fullName evidence="2">Helix-turn-helix transcriptional regulator</fullName>
    </submittedName>
</protein>
<name>A0A5C8ZGN1_9ACTN</name>
<reference evidence="2 3" key="1">
    <citation type="submission" date="2019-07" db="EMBL/GenBank/DDBJ databases">
        <title>Quadrisphaera sp. strain DD2A genome sequencing and assembly.</title>
        <authorList>
            <person name="Kim I."/>
        </authorList>
    </citation>
    <scope>NUCLEOTIDE SEQUENCE [LARGE SCALE GENOMIC DNA]</scope>
    <source>
        <strain evidence="2 3">DD2A</strain>
    </source>
</reference>
<accession>A0A5C8ZGN1</accession>
<comment type="caution">
    <text evidence="2">The sequence shown here is derived from an EMBL/GenBank/DDBJ whole genome shotgun (WGS) entry which is preliminary data.</text>
</comment>
<dbReference type="Proteomes" id="UP000321234">
    <property type="component" value="Unassembled WGS sequence"/>
</dbReference>
<organism evidence="2 3">
    <name type="scientific">Quadrisphaera setariae</name>
    <dbReference type="NCBI Taxonomy" id="2593304"/>
    <lineage>
        <taxon>Bacteria</taxon>
        <taxon>Bacillati</taxon>
        <taxon>Actinomycetota</taxon>
        <taxon>Actinomycetes</taxon>
        <taxon>Kineosporiales</taxon>
        <taxon>Kineosporiaceae</taxon>
        <taxon>Quadrisphaera</taxon>
    </lineage>
</organism>
<evidence type="ECO:0000256" key="1">
    <source>
        <dbReference type="SAM" id="MobiDB-lite"/>
    </source>
</evidence>
<dbReference type="RefSeq" id="WP_187279650.1">
    <property type="nucleotide sequence ID" value="NZ_VKAC01000005.1"/>
</dbReference>
<evidence type="ECO:0000313" key="2">
    <source>
        <dbReference type="EMBL" id="TXR56301.1"/>
    </source>
</evidence>